<feature type="domain" description="NAD(P)-binding" evidence="1">
    <location>
        <begin position="6"/>
        <end position="182"/>
    </location>
</feature>
<dbReference type="EMBL" id="BONE01000080">
    <property type="protein sequence ID" value="GIF77142.1"/>
    <property type="molecule type" value="Genomic_DNA"/>
</dbReference>
<organism evidence="2 3">
    <name type="scientific">Asanoa siamensis</name>
    <dbReference type="NCBI Taxonomy" id="926357"/>
    <lineage>
        <taxon>Bacteria</taxon>
        <taxon>Bacillati</taxon>
        <taxon>Actinomycetota</taxon>
        <taxon>Actinomycetes</taxon>
        <taxon>Micromonosporales</taxon>
        <taxon>Micromonosporaceae</taxon>
        <taxon>Asanoa</taxon>
    </lineage>
</organism>
<dbReference type="InterPro" id="IPR052718">
    <property type="entry name" value="NmrA-type_oxidoreductase"/>
</dbReference>
<evidence type="ECO:0000259" key="1">
    <source>
        <dbReference type="Pfam" id="PF13460"/>
    </source>
</evidence>
<accession>A0ABQ4D0T0</accession>
<dbReference type="SUPFAM" id="SSF51735">
    <property type="entry name" value="NAD(P)-binding Rossmann-fold domains"/>
    <property type="match status" value="1"/>
</dbReference>
<dbReference type="RefSeq" id="WP_203717996.1">
    <property type="nucleotide sequence ID" value="NZ_BONE01000080.1"/>
</dbReference>
<dbReference type="InterPro" id="IPR016040">
    <property type="entry name" value="NAD(P)-bd_dom"/>
</dbReference>
<dbReference type="CDD" id="cd05269">
    <property type="entry name" value="TMR_SDR_a"/>
    <property type="match status" value="1"/>
</dbReference>
<dbReference type="Pfam" id="PF13460">
    <property type="entry name" value="NAD_binding_10"/>
    <property type="match status" value="1"/>
</dbReference>
<keyword evidence="3" id="KW-1185">Reference proteome</keyword>
<dbReference type="InterPro" id="IPR036291">
    <property type="entry name" value="NAD(P)-bd_dom_sf"/>
</dbReference>
<dbReference type="PANTHER" id="PTHR47129:SF1">
    <property type="entry name" value="NMRA-LIKE DOMAIN-CONTAINING PROTEIN"/>
    <property type="match status" value="1"/>
</dbReference>
<gene>
    <name evidence="2" type="ORF">Asi02nite_66600</name>
</gene>
<protein>
    <submittedName>
        <fullName evidence="2">NAD(P)-dependent oxidoreductase</fullName>
    </submittedName>
</protein>
<sequence>MIVVTGATGVLGRMVVENLVRRAPDERVVALARDPQRAADLADRGVQVRPADYDQPDTLRAAFDGADKVLLISVPVPGVRLRQHRAVVDAARAMGASFLAYTSVAHADDTPMPVPDHERTERYIAESGLPYSFLRNNWYSEVYLPVAGQAAATGEVIGASGTGRIASAPRADYAAAAAAVLAGDGHENSVYELSGDSAFTKAELADLVSDLSGEPVTYRDLPADGYRDALVAQDVPAPEAAFLARVDEGIAAGGLADTPGTLARLIGHPTTPLAVTLAPAVRA</sequence>
<evidence type="ECO:0000313" key="3">
    <source>
        <dbReference type="Proteomes" id="UP000604117"/>
    </source>
</evidence>
<dbReference type="Gene3D" id="3.40.50.720">
    <property type="entry name" value="NAD(P)-binding Rossmann-like Domain"/>
    <property type="match status" value="1"/>
</dbReference>
<dbReference type="PANTHER" id="PTHR47129">
    <property type="entry name" value="QUINONE OXIDOREDUCTASE 2"/>
    <property type="match status" value="1"/>
</dbReference>
<reference evidence="2 3" key="1">
    <citation type="submission" date="2021-01" db="EMBL/GenBank/DDBJ databases">
        <title>Whole genome shotgun sequence of Asanoa siamensis NBRC 107932.</title>
        <authorList>
            <person name="Komaki H."/>
            <person name="Tamura T."/>
        </authorList>
    </citation>
    <scope>NUCLEOTIDE SEQUENCE [LARGE SCALE GENOMIC DNA]</scope>
    <source>
        <strain evidence="2 3">NBRC 107932</strain>
    </source>
</reference>
<evidence type="ECO:0000313" key="2">
    <source>
        <dbReference type="EMBL" id="GIF77142.1"/>
    </source>
</evidence>
<comment type="caution">
    <text evidence="2">The sequence shown here is derived from an EMBL/GenBank/DDBJ whole genome shotgun (WGS) entry which is preliminary data.</text>
</comment>
<dbReference type="Proteomes" id="UP000604117">
    <property type="component" value="Unassembled WGS sequence"/>
</dbReference>
<proteinExistence type="predicted"/>
<name>A0ABQ4D0T0_9ACTN</name>
<dbReference type="Gene3D" id="3.90.25.10">
    <property type="entry name" value="UDP-galactose 4-epimerase, domain 1"/>
    <property type="match status" value="1"/>
</dbReference>